<dbReference type="SUPFAM" id="SSF53756">
    <property type="entry name" value="UDP-Glycosyltransferase/glycogen phosphorylase"/>
    <property type="match status" value="1"/>
</dbReference>
<dbReference type="STRING" id="1514105.AOC36_01300"/>
<dbReference type="InterPro" id="IPR001296">
    <property type="entry name" value="Glyco_trans_1"/>
</dbReference>
<dbReference type="Pfam" id="PF13439">
    <property type="entry name" value="Glyco_transf_4"/>
    <property type="match status" value="1"/>
</dbReference>
<sequence length="375" mass="42671">MKKVMFVATVVKRHIAAFHLPYLEWFKNNGYEVHVCAQNDYENADDCIIPHCDVFHELPFERNPFRTGNFQAYKAIKRLVDTTHFDIIHCHTPVGGTVTRLASRSARKHGTKLIYTAHGFHFYKGARLLNWILFYSIERWLSRYTDLLITINQEDYLRALRFKAKKVSFTNGVGVNLDAINGITIDRNEKRKALNIPHDAFCILSVGELSTNKNHRIIIEAMSRIESKQFHYIVCGAGPLESTLLELSSEMGVSERIHLLGYRNDVIEIVKASDVFVLPSIREGLSVALMEAMAEGLPVVVSGCRGNVDLVNHGHNGFVVRNNNSHEYAQAIMRIQKSSEVQSKFMKNSKSKIQCYSLNNVMEEMSKLYSEVMGS</sequence>
<organism evidence="3 4">
    <name type="scientific">Erysipelothrix larvae</name>
    <dbReference type="NCBI Taxonomy" id="1514105"/>
    <lineage>
        <taxon>Bacteria</taxon>
        <taxon>Bacillati</taxon>
        <taxon>Bacillota</taxon>
        <taxon>Erysipelotrichia</taxon>
        <taxon>Erysipelotrichales</taxon>
        <taxon>Erysipelotrichaceae</taxon>
        <taxon>Erysipelothrix</taxon>
    </lineage>
</organism>
<dbReference type="InterPro" id="IPR028098">
    <property type="entry name" value="Glyco_trans_4-like_N"/>
</dbReference>
<dbReference type="AlphaFoldDB" id="A0A0X8GYB6"/>
<keyword evidence="4" id="KW-1185">Reference proteome</keyword>
<gene>
    <name evidence="3" type="ORF">AOC36_01300</name>
</gene>
<dbReference type="GO" id="GO:0016757">
    <property type="term" value="F:glycosyltransferase activity"/>
    <property type="evidence" value="ECO:0007669"/>
    <property type="project" value="InterPro"/>
</dbReference>
<name>A0A0X8GYB6_9FIRM</name>
<evidence type="ECO:0000259" key="2">
    <source>
        <dbReference type="Pfam" id="PF13439"/>
    </source>
</evidence>
<dbReference type="PANTHER" id="PTHR12526">
    <property type="entry name" value="GLYCOSYLTRANSFERASE"/>
    <property type="match status" value="1"/>
</dbReference>
<dbReference type="CDD" id="cd03808">
    <property type="entry name" value="GT4_CapM-like"/>
    <property type="match status" value="1"/>
</dbReference>
<protein>
    <submittedName>
        <fullName evidence="3">Glycosyl transferase family 1</fullName>
    </submittedName>
</protein>
<evidence type="ECO:0000313" key="4">
    <source>
        <dbReference type="Proteomes" id="UP000063781"/>
    </source>
</evidence>
<accession>A0A0X8GYB6</accession>
<dbReference type="KEGG" id="erl:AOC36_01300"/>
<dbReference type="Gene3D" id="3.40.50.2000">
    <property type="entry name" value="Glycogen Phosphorylase B"/>
    <property type="match status" value="2"/>
</dbReference>
<dbReference type="OrthoDB" id="9806653at2"/>
<reference evidence="3 4" key="1">
    <citation type="submission" date="2015-10" db="EMBL/GenBank/DDBJ databases">
        <title>Erysipelothrix larvae sp. LV19 isolated from the larval gut of the rhinoceros beetle, Trypoxylus dichotomus.</title>
        <authorList>
            <person name="Lim S."/>
            <person name="Kim B.-C."/>
        </authorList>
    </citation>
    <scope>NUCLEOTIDE SEQUENCE [LARGE SCALE GENOMIC DNA]</scope>
    <source>
        <strain evidence="3 4">LV19</strain>
    </source>
</reference>
<dbReference type="Proteomes" id="UP000063781">
    <property type="component" value="Chromosome"/>
</dbReference>
<dbReference type="PANTHER" id="PTHR12526:SF630">
    <property type="entry name" value="GLYCOSYLTRANSFERASE"/>
    <property type="match status" value="1"/>
</dbReference>
<dbReference type="RefSeq" id="WP_067630305.1">
    <property type="nucleotide sequence ID" value="NZ_CP013213.1"/>
</dbReference>
<keyword evidence="3" id="KW-0808">Transferase</keyword>
<evidence type="ECO:0000313" key="3">
    <source>
        <dbReference type="EMBL" id="AMC92674.1"/>
    </source>
</evidence>
<dbReference type="EMBL" id="CP013213">
    <property type="protein sequence ID" value="AMC92674.1"/>
    <property type="molecule type" value="Genomic_DNA"/>
</dbReference>
<proteinExistence type="predicted"/>
<feature type="domain" description="Glycosyltransferase subfamily 4-like N-terminal" evidence="2">
    <location>
        <begin position="26"/>
        <end position="155"/>
    </location>
</feature>
<feature type="domain" description="Glycosyl transferase family 1" evidence="1">
    <location>
        <begin position="186"/>
        <end position="351"/>
    </location>
</feature>
<dbReference type="Pfam" id="PF00534">
    <property type="entry name" value="Glycos_transf_1"/>
    <property type="match status" value="1"/>
</dbReference>
<evidence type="ECO:0000259" key="1">
    <source>
        <dbReference type="Pfam" id="PF00534"/>
    </source>
</evidence>